<dbReference type="NCBIfam" id="TIGR00030">
    <property type="entry name" value="S21p"/>
    <property type="match status" value="1"/>
</dbReference>
<dbReference type="Proteomes" id="UP000229756">
    <property type="component" value="Unassembled WGS sequence"/>
</dbReference>
<dbReference type="GO" id="GO:0006412">
    <property type="term" value="P:translation"/>
    <property type="evidence" value="ECO:0007669"/>
    <property type="project" value="InterPro"/>
</dbReference>
<dbReference type="GO" id="GO:0005840">
    <property type="term" value="C:ribosome"/>
    <property type="evidence" value="ECO:0007669"/>
    <property type="project" value="UniProtKB-KW"/>
</dbReference>
<dbReference type="GO" id="GO:0003735">
    <property type="term" value="F:structural constituent of ribosome"/>
    <property type="evidence" value="ECO:0007669"/>
    <property type="project" value="InterPro"/>
</dbReference>
<gene>
    <name evidence="6" type="primary">rpsU</name>
    <name evidence="6" type="ORF">CO058_01445</name>
</gene>
<comment type="caution">
    <text evidence="6">The sequence shown here is derived from an EMBL/GenBank/DDBJ whole genome shotgun (WGS) entry which is preliminary data.</text>
</comment>
<name>A0A2M8EM75_UNCKA</name>
<dbReference type="AlphaFoldDB" id="A0A2M8EM75"/>
<feature type="coiled-coil region" evidence="5">
    <location>
        <begin position="2"/>
        <end position="29"/>
    </location>
</feature>
<reference evidence="7" key="1">
    <citation type="submission" date="2017-09" db="EMBL/GenBank/DDBJ databases">
        <title>Depth-based differentiation of microbial function through sediment-hosted aquifers and enrichment of novel symbionts in the deep terrestrial subsurface.</title>
        <authorList>
            <person name="Probst A.J."/>
            <person name="Ladd B."/>
            <person name="Jarett J.K."/>
            <person name="Geller-Mcgrath D.E."/>
            <person name="Sieber C.M.K."/>
            <person name="Emerson J.B."/>
            <person name="Anantharaman K."/>
            <person name="Thomas B.C."/>
            <person name="Malmstrom R."/>
            <person name="Stieglmeier M."/>
            <person name="Klingl A."/>
            <person name="Woyke T."/>
            <person name="Ryan C.M."/>
            <person name="Banfield J.F."/>
        </authorList>
    </citation>
    <scope>NUCLEOTIDE SEQUENCE [LARGE SCALE GENOMIC DNA]</scope>
</reference>
<dbReference type="EMBL" id="PFSJ01000010">
    <property type="protein sequence ID" value="PJC23825.1"/>
    <property type="molecule type" value="Genomic_DNA"/>
</dbReference>
<comment type="similarity">
    <text evidence="1">Belongs to the bacterial ribosomal protein bS21 family.</text>
</comment>
<evidence type="ECO:0000256" key="5">
    <source>
        <dbReference type="SAM" id="Coils"/>
    </source>
</evidence>
<accession>A0A2M8EM75</accession>
<keyword evidence="2 6" id="KW-0689">Ribosomal protein</keyword>
<evidence type="ECO:0000256" key="4">
    <source>
        <dbReference type="ARBA" id="ARBA00035135"/>
    </source>
</evidence>
<protein>
    <recommendedName>
        <fullName evidence="4">Small ribosomal subunit protein bS21</fullName>
    </recommendedName>
</protein>
<sequence length="65" mass="7961">MKKGVEIDLKESNKSVEQALRELKMIMEDDIESIKERRYYIKPARQRREKEKVKKANIRKYNKYS</sequence>
<proteinExistence type="inferred from homology"/>
<evidence type="ECO:0000256" key="1">
    <source>
        <dbReference type="ARBA" id="ARBA00006640"/>
    </source>
</evidence>
<dbReference type="GO" id="GO:1990904">
    <property type="term" value="C:ribonucleoprotein complex"/>
    <property type="evidence" value="ECO:0007669"/>
    <property type="project" value="UniProtKB-KW"/>
</dbReference>
<evidence type="ECO:0000256" key="2">
    <source>
        <dbReference type="ARBA" id="ARBA00022980"/>
    </source>
</evidence>
<evidence type="ECO:0000256" key="3">
    <source>
        <dbReference type="ARBA" id="ARBA00023274"/>
    </source>
</evidence>
<keyword evidence="5" id="KW-0175">Coiled coil</keyword>
<keyword evidence="3" id="KW-0687">Ribonucleoprotein</keyword>
<organism evidence="6 7">
    <name type="scientific">candidate division WWE3 bacterium CG_4_9_14_0_2_um_filter_35_11</name>
    <dbReference type="NCBI Taxonomy" id="1975077"/>
    <lineage>
        <taxon>Bacteria</taxon>
        <taxon>Katanobacteria</taxon>
    </lineage>
</organism>
<evidence type="ECO:0000313" key="7">
    <source>
        <dbReference type="Proteomes" id="UP000229756"/>
    </source>
</evidence>
<evidence type="ECO:0000313" key="6">
    <source>
        <dbReference type="EMBL" id="PJC23825.1"/>
    </source>
</evidence>
<dbReference type="InterPro" id="IPR001911">
    <property type="entry name" value="Ribosomal_bS21"/>
</dbReference>